<gene>
    <name evidence="3" type="ORF">K503DRAFT_115461</name>
</gene>
<keyword evidence="1" id="KW-1133">Transmembrane helix</keyword>
<evidence type="ECO:0000313" key="3">
    <source>
        <dbReference type="EMBL" id="OAX31142.1"/>
    </source>
</evidence>
<dbReference type="Pfam" id="PF20151">
    <property type="entry name" value="DUF6533"/>
    <property type="match status" value="1"/>
</dbReference>
<sequence>MTIILNDPSWWSLIDIRRSYSYYIVEATTMVVYDWVLTIGKEVDLIWRQRWSFMTLLYFSMRYIHSIILCHRDNGGSPGSPTDRHGTIIFKICGWASVILNAMLEVIMIARLYAMYQQSRRILIFLIVTFLAVFRDKLCVRGGVYSVRDL</sequence>
<dbReference type="InterPro" id="IPR045340">
    <property type="entry name" value="DUF6533"/>
</dbReference>
<dbReference type="AlphaFoldDB" id="A0A1B7MEV7"/>
<dbReference type="Proteomes" id="UP000092154">
    <property type="component" value="Unassembled WGS sequence"/>
</dbReference>
<dbReference type="EMBL" id="KV449569">
    <property type="protein sequence ID" value="OAX31142.1"/>
    <property type="molecule type" value="Genomic_DNA"/>
</dbReference>
<dbReference type="OrthoDB" id="2692685at2759"/>
<protein>
    <recommendedName>
        <fullName evidence="2">DUF6533 domain-containing protein</fullName>
    </recommendedName>
</protein>
<feature type="transmembrane region" description="Helical" evidence="1">
    <location>
        <begin position="20"/>
        <end position="39"/>
    </location>
</feature>
<feature type="transmembrane region" description="Helical" evidence="1">
    <location>
        <begin position="122"/>
        <end position="144"/>
    </location>
</feature>
<reference evidence="3 4" key="1">
    <citation type="submission" date="2016-06" db="EMBL/GenBank/DDBJ databases">
        <title>Comparative genomics of the ectomycorrhizal sister species Rhizopogon vinicolor and Rhizopogon vesiculosus (Basidiomycota: Boletales) reveals a divergence of the mating type B locus.</title>
        <authorList>
            <consortium name="DOE Joint Genome Institute"/>
            <person name="Mujic A.B."/>
            <person name="Kuo A."/>
            <person name="Tritt A."/>
            <person name="Lipzen A."/>
            <person name="Chen C."/>
            <person name="Johnson J."/>
            <person name="Sharma A."/>
            <person name="Barry K."/>
            <person name="Grigoriev I.V."/>
            <person name="Spatafora J.W."/>
        </authorList>
    </citation>
    <scope>NUCLEOTIDE SEQUENCE [LARGE SCALE GENOMIC DNA]</scope>
    <source>
        <strain evidence="3 4">AM-OR11-026</strain>
    </source>
</reference>
<evidence type="ECO:0000259" key="2">
    <source>
        <dbReference type="Pfam" id="PF20151"/>
    </source>
</evidence>
<dbReference type="InParanoid" id="A0A1B7MEV7"/>
<evidence type="ECO:0000313" key="4">
    <source>
        <dbReference type="Proteomes" id="UP000092154"/>
    </source>
</evidence>
<accession>A0A1B7MEV7</accession>
<organism evidence="3 4">
    <name type="scientific">Rhizopogon vinicolor AM-OR11-026</name>
    <dbReference type="NCBI Taxonomy" id="1314800"/>
    <lineage>
        <taxon>Eukaryota</taxon>
        <taxon>Fungi</taxon>
        <taxon>Dikarya</taxon>
        <taxon>Basidiomycota</taxon>
        <taxon>Agaricomycotina</taxon>
        <taxon>Agaricomycetes</taxon>
        <taxon>Agaricomycetidae</taxon>
        <taxon>Boletales</taxon>
        <taxon>Suillineae</taxon>
        <taxon>Rhizopogonaceae</taxon>
        <taxon>Rhizopogon</taxon>
    </lineage>
</organism>
<name>A0A1B7MEV7_9AGAM</name>
<keyword evidence="4" id="KW-1185">Reference proteome</keyword>
<feature type="transmembrane region" description="Helical" evidence="1">
    <location>
        <begin position="88"/>
        <end position="110"/>
    </location>
</feature>
<feature type="domain" description="DUF6533" evidence="2">
    <location>
        <begin position="22"/>
        <end position="64"/>
    </location>
</feature>
<proteinExistence type="predicted"/>
<keyword evidence="1" id="KW-0472">Membrane</keyword>
<keyword evidence="1" id="KW-0812">Transmembrane</keyword>
<evidence type="ECO:0000256" key="1">
    <source>
        <dbReference type="SAM" id="Phobius"/>
    </source>
</evidence>